<keyword evidence="5" id="KW-0808">Transferase</keyword>
<dbReference type="EMBL" id="FUYQ01000005">
    <property type="protein sequence ID" value="SKB41988.1"/>
    <property type="molecule type" value="Genomic_DNA"/>
</dbReference>
<dbReference type="GO" id="GO:0016740">
    <property type="term" value="F:transferase activity"/>
    <property type="evidence" value="ECO:0007669"/>
    <property type="project" value="UniProtKB-KW"/>
</dbReference>
<dbReference type="Proteomes" id="UP000190852">
    <property type="component" value="Unassembled WGS sequence"/>
</dbReference>
<keyword evidence="4" id="KW-0285">Flavoprotein</keyword>
<dbReference type="GO" id="GO:0046872">
    <property type="term" value="F:metal ion binding"/>
    <property type="evidence" value="ECO:0007669"/>
    <property type="project" value="UniProtKB-KW"/>
</dbReference>
<evidence type="ECO:0000256" key="5">
    <source>
        <dbReference type="ARBA" id="ARBA00022679"/>
    </source>
</evidence>
<keyword evidence="6" id="KW-0479">Metal-binding</keyword>
<keyword evidence="12" id="KW-1185">Reference proteome</keyword>
<dbReference type="RefSeq" id="WP_079682721.1">
    <property type="nucleotide sequence ID" value="NZ_FUYQ01000005.1"/>
</dbReference>
<keyword evidence="8" id="KW-0460">Magnesium</keyword>
<evidence type="ECO:0000256" key="3">
    <source>
        <dbReference type="ARBA" id="ARBA00016337"/>
    </source>
</evidence>
<dbReference type="AlphaFoldDB" id="A0A1T5B3Z8"/>
<evidence type="ECO:0000256" key="1">
    <source>
        <dbReference type="ARBA" id="ARBA00001946"/>
    </source>
</evidence>
<evidence type="ECO:0000256" key="2">
    <source>
        <dbReference type="ARBA" id="ARBA00011955"/>
    </source>
</evidence>
<dbReference type="SUPFAM" id="SSF143631">
    <property type="entry name" value="ApbE-like"/>
    <property type="match status" value="1"/>
</dbReference>
<evidence type="ECO:0000256" key="8">
    <source>
        <dbReference type="ARBA" id="ARBA00022842"/>
    </source>
</evidence>
<comment type="cofactor">
    <cofactor evidence="1">
        <name>Mg(2+)</name>
        <dbReference type="ChEBI" id="CHEBI:18420"/>
    </cofactor>
</comment>
<name>A0A1T5B3Z8_9BACT</name>
<keyword evidence="11" id="KW-0449">Lipoprotein</keyword>
<proteinExistence type="predicted"/>
<evidence type="ECO:0000256" key="6">
    <source>
        <dbReference type="ARBA" id="ARBA00022723"/>
    </source>
</evidence>
<evidence type="ECO:0000256" key="9">
    <source>
        <dbReference type="ARBA" id="ARBA00031306"/>
    </source>
</evidence>
<dbReference type="Pfam" id="PF02424">
    <property type="entry name" value="ApbE"/>
    <property type="match status" value="2"/>
</dbReference>
<evidence type="ECO:0000256" key="7">
    <source>
        <dbReference type="ARBA" id="ARBA00022827"/>
    </source>
</evidence>
<keyword evidence="7" id="KW-0274">FAD</keyword>
<protein>
    <recommendedName>
        <fullName evidence="3">FAD:protein FMN transferase</fullName>
        <ecNumber evidence="2">2.7.1.180</ecNumber>
    </recommendedName>
    <alternativeName>
        <fullName evidence="9">Flavin transferase</fullName>
    </alternativeName>
</protein>
<evidence type="ECO:0000256" key="10">
    <source>
        <dbReference type="ARBA" id="ARBA00048540"/>
    </source>
</evidence>
<evidence type="ECO:0000313" key="11">
    <source>
        <dbReference type="EMBL" id="SKB41988.1"/>
    </source>
</evidence>
<dbReference type="InterPro" id="IPR024932">
    <property type="entry name" value="ApbE"/>
</dbReference>
<gene>
    <name evidence="11" type="ORF">SAMN05660349_01068</name>
</gene>
<comment type="catalytic activity">
    <reaction evidence="10">
        <text>L-threonyl-[protein] + FAD = FMN-L-threonyl-[protein] + AMP + H(+)</text>
        <dbReference type="Rhea" id="RHEA:36847"/>
        <dbReference type="Rhea" id="RHEA-COMP:11060"/>
        <dbReference type="Rhea" id="RHEA-COMP:11061"/>
        <dbReference type="ChEBI" id="CHEBI:15378"/>
        <dbReference type="ChEBI" id="CHEBI:30013"/>
        <dbReference type="ChEBI" id="CHEBI:57692"/>
        <dbReference type="ChEBI" id="CHEBI:74257"/>
        <dbReference type="ChEBI" id="CHEBI:456215"/>
        <dbReference type="EC" id="2.7.1.180"/>
    </reaction>
</comment>
<dbReference type="PANTHER" id="PTHR30040:SF2">
    <property type="entry name" value="FAD:PROTEIN FMN TRANSFERASE"/>
    <property type="match status" value="1"/>
</dbReference>
<evidence type="ECO:0000256" key="4">
    <source>
        <dbReference type="ARBA" id="ARBA00022630"/>
    </source>
</evidence>
<dbReference type="InterPro" id="IPR003374">
    <property type="entry name" value="ApbE-like_sf"/>
</dbReference>
<sequence>MIGNYLNYYESSNLLHGSLMQIMGTRLDALILGAGPTLANKVWEEVKDELVRLNKMLNKFDKESELYRVNNKAILSPCSVSEELWKILADCEQYYERTYGYFDISLKDYSKVEFDNECHTVYFTDTGIQLDLGGYAKGYALESIRKILVNHSITQALINFGNSSVLALGSHPHGDSWSIGINDPYNPDKIVGNISLRDNTLSTSGNMPSHTGHIFNPFTGQYNADRRIVSVSAPNAIDAEVVSTTLMIADKIKEKEIVSQFTIDQYFIFSL</sequence>
<reference evidence="12" key="1">
    <citation type="submission" date="2017-02" db="EMBL/GenBank/DDBJ databases">
        <authorList>
            <person name="Varghese N."/>
            <person name="Submissions S."/>
        </authorList>
    </citation>
    <scope>NUCLEOTIDE SEQUENCE [LARGE SCALE GENOMIC DNA]</scope>
    <source>
        <strain evidence="12">DSM 24967</strain>
    </source>
</reference>
<accession>A0A1T5B3Z8</accession>
<evidence type="ECO:0000313" key="12">
    <source>
        <dbReference type="Proteomes" id="UP000190852"/>
    </source>
</evidence>
<dbReference type="EC" id="2.7.1.180" evidence="2"/>
<dbReference type="PANTHER" id="PTHR30040">
    <property type="entry name" value="THIAMINE BIOSYNTHESIS LIPOPROTEIN APBE"/>
    <property type="match status" value="1"/>
</dbReference>
<organism evidence="11 12">
    <name type="scientific">Parabacteroides chartae</name>
    <dbReference type="NCBI Taxonomy" id="1037355"/>
    <lineage>
        <taxon>Bacteria</taxon>
        <taxon>Pseudomonadati</taxon>
        <taxon>Bacteroidota</taxon>
        <taxon>Bacteroidia</taxon>
        <taxon>Bacteroidales</taxon>
        <taxon>Tannerellaceae</taxon>
        <taxon>Parabacteroides</taxon>
    </lineage>
</organism>
<dbReference type="Gene3D" id="3.10.520.10">
    <property type="entry name" value="ApbE-like domains"/>
    <property type="match status" value="2"/>
</dbReference>